<name>A0ABW7QIM1_9ACTN</name>
<dbReference type="Proteomes" id="UP001610818">
    <property type="component" value="Unassembled WGS sequence"/>
</dbReference>
<sequence length="326" mass="35185">MTSDNPMHGWESVGPYVEGVPSAAVTALAVSQQALCVGTDKGMLRTPLPIPGPDWPTASGEEKWAFTGNYVVDIQAWASQPSVLWRTRRFGTECATELSTDAGRLWHRRGSFHDAIFAVHIDPDDYERVMHSFGRLGPEGEVLGVRTTDFGMFGGEWVEHEHGRFYTQLTADLNVPGRIWMASGTNGLYSTDDFGVATDQATGEEANAVIVSGSRLLIGGDTIRYREDGETVFHEAALKGITGPVRVVALAQYDTVLFAATTSLESPGQPVTAGHGVLRSPDNGSTWQSISGNLPTLDVHALAVDPTEQYLYAGLWGGSVHRLPLT</sequence>
<proteinExistence type="predicted"/>
<dbReference type="RefSeq" id="WP_397708986.1">
    <property type="nucleotide sequence ID" value="NZ_JBIRGN010000001.1"/>
</dbReference>
<dbReference type="InterPro" id="IPR015943">
    <property type="entry name" value="WD40/YVTN_repeat-like_dom_sf"/>
</dbReference>
<comment type="caution">
    <text evidence="1">The sequence shown here is derived from an EMBL/GenBank/DDBJ whole genome shotgun (WGS) entry which is preliminary data.</text>
</comment>
<keyword evidence="2" id="KW-1185">Reference proteome</keyword>
<evidence type="ECO:0000313" key="1">
    <source>
        <dbReference type="EMBL" id="MFH8544811.1"/>
    </source>
</evidence>
<gene>
    <name evidence="1" type="ORF">ACH4F9_07380</name>
</gene>
<protein>
    <recommendedName>
        <fullName evidence="3">Glycosyl hydrolase</fullName>
    </recommendedName>
</protein>
<dbReference type="EMBL" id="JBIRGQ010000001">
    <property type="protein sequence ID" value="MFH8544811.1"/>
    <property type="molecule type" value="Genomic_DNA"/>
</dbReference>
<accession>A0ABW7QIM1</accession>
<evidence type="ECO:0008006" key="3">
    <source>
        <dbReference type="Google" id="ProtNLM"/>
    </source>
</evidence>
<evidence type="ECO:0000313" key="2">
    <source>
        <dbReference type="Proteomes" id="UP001610818"/>
    </source>
</evidence>
<dbReference type="Gene3D" id="2.130.10.10">
    <property type="entry name" value="YVTN repeat-like/Quinoprotein amine dehydrogenase"/>
    <property type="match status" value="1"/>
</dbReference>
<dbReference type="SUPFAM" id="SSF110296">
    <property type="entry name" value="Oligoxyloglucan reducing end-specific cellobiohydrolase"/>
    <property type="match status" value="1"/>
</dbReference>
<organism evidence="1 2">
    <name type="scientific">Streptomyces longisporoflavus</name>
    <dbReference type="NCBI Taxonomy" id="28044"/>
    <lineage>
        <taxon>Bacteria</taxon>
        <taxon>Bacillati</taxon>
        <taxon>Actinomycetota</taxon>
        <taxon>Actinomycetes</taxon>
        <taxon>Kitasatosporales</taxon>
        <taxon>Streptomycetaceae</taxon>
        <taxon>Streptomyces</taxon>
    </lineage>
</organism>
<reference evidence="1 2" key="1">
    <citation type="submission" date="2024-10" db="EMBL/GenBank/DDBJ databases">
        <title>The Natural Products Discovery Center: Release of the First 8490 Sequenced Strains for Exploring Actinobacteria Biosynthetic Diversity.</title>
        <authorList>
            <person name="Kalkreuter E."/>
            <person name="Kautsar S.A."/>
            <person name="Yang D."/>
            <person name="Bader C.D."/>
            <person name="Teijaro C.N."/>
            <person name="Fluegel L."/>
            <person name="Davis C.M."/>
            <person name="Simpson J.R."/>
            <person name="Lauterbach L."/>
            <person name="Steele A.D."/>
            <person name="Gui C."/>
            <person name="Meng S."/>
            <person name="Li G."/>
            <person name="Viehrig K."/>
            <person name="Ye F."/>
            <person name="Su P."/>
            <person name="Kiefer A.F."/>
            <person name="Nichols A."/>
            <person name="Cepeda A.J."/>
            <person name="Yan W."/>
            <person name="Fan B."/>
            <person name="Jiang Y."/>
            <person name="Adhikari A."/>
            <person name="Zheng C.-J."/>
            <person name="Schuster L."/>
            <person name="Cowan T.M."/>
            <person name="Smanski M.J."/>
            <person name="Chevrette M.G."/>
            <person name="De Carvalho L.P.S."/>
            <person name="Shen B."/>
        </authorList>
    </citation>
    <scope>NUCLEOTIDE SEQUENCE [LARGE SCALE GENOMIC DNA]</scope>
    <source>
        <strain evidence="1 2">NPDC017990</strain>
    </source>
</reference>